<dbReference type="Gene3D" id="1.10.340.70">
    <property type="match status" value="1"/>
</dbReference>
<sequence>MFELLFWTINKIRKLVIEEIVGSFSVAIYGLCPRDALTPVRVRQPIVNLNRRSSLSRASSVYSTSSNQSIIDLEKEYASRNKLSETEEKIAELQIKIIEEEEKVEQYSEDFSTLKEVSPENLSVDEAEKLVNVQKTYKKIEVPRFYDVDLSKELQLHIFYGASEEAFAAVAYIRGHARGSLSVSIIAGKGKVARAKGMSIPKLELNAAVEGAKLKAYVEKAFGQDLNFARSFLWTDSRTVMCWLTSRTGRFSQYVTNRINLILDYSTLNQWNWINTEENVADDATRLRSSTKMSTSCRWLNGSSFLKSEENKWPRISTKPTVDDSELEKRAIINFINERESLWKMPVPDVKKYSTWTKLIMKTATFIKSFRFKIHKVGEHNISLADVTRAELLWVKQVQLDCFAEEIKQLRQKGIVSTKSKLYQFIPFLNENEVIVVGGRPKKCERVSDQVKFPPILDGNHPYVRLLIHHYHEKNAHHGIETISKAVKQKYWVLKGRTAVRSVGRSCQKCKNEKAKPIQPVMGPLPEGRAAIGEPPFTHCGVDLFGPIEISIRRGHENRWGIIFTCMTTRAVYLDFVPSLTTSDKSFLLV</sequence>
<name>A0A6P7GL53_DIAVI</name>
<feature type="coiled-coil region" evidence="1">
    <location>
        <begin position="83"/>
        <end position="117"/>
    </location>
</feature>
<reference evidence="3" key="1">
    <citation type="submission" date="2025-08" db="UniProtKB">
        <authorList>
            <consortium name="RefSeq"/>
        </authorList>
    </citation>
    <scope>IDENTIFICATION</scope>
    <source>
        <tissue evidence="3">Whole insect</tissue>
    </source>
</reference>
<accession>A0A6P7GL53</accession>
<dbReference type="PANTHER" id="PTHR47331:SF1">
    <property type="entry name" value="GAG-LIKE PROTEIN"/>
    <property type="match status" value="1"/>
</dbReference>
<dbReference type="InterPro" id="IPR036397">
    <property type="entry name" value="RNaseH_sf"/>
</dbReference>
<keyword evidence="1" id="KW-0175">Coiled coil</keyword>
<protein>
    <submittedName>
        <fullName evidence="3">Uncharacterized protein LOC114339493</fullName>
    </submittedName>
</protein>
<dbReference type="InterPro" id="IPR041588">
    <property type="entry name" value="Integrase_H2C2"/>
</dbReference>
<dbReference type="AlphaFoldDB" id="A0A6P7GL53"/>
<dbReference type="InParanoid" id="A0A6P7GL53"/>
<dbReference type="Pfam" id="PF05380">
    <property type="entry name" value="Peptidase_A17"/>
    <property type="match status" value="1"/>
</dbReference>
<dbReference type="Gene3D" id="3.30.420.10">
    <property type="entry name" value="Ribonuclease H-like superfamily/Ribonuclease H"/>
    <property type="match status" value="1"/>
</dbReference>
<dbReference type="RefSeq" id="XP_028145958.1">
    <property type="nucleotide sequence ID" value="XM_028290157.1"/>
</dbReference>
<evidence type="ECO:0000259" key="2">
    <source>
        <dbReference type="Pfam" id="PF17921"/>
    </source>
</evidence>
<evidence type="ECO:0000313" key="3">
    <source>
        <dbReference type="RefSeq" id="XP_028145958.1"/>
    </source>
</evidence>
<dbReference type="Pfam" id="PF17921">
    <property type="entry name" value="Integrase_H2C2"/>
    <property type="match status" value="1"/>
</dbReference>
<feature type="domain" description="Integrase zinc-binding" evidence="2">
    <location>
        <begin position="463"/>
        <end position="515"/>
    </location>
</feature>
<dbReference type="InterPro" id="IPR008042">
    <property type="entry name" value="Retrotrans_Pao"/>
</dbReference>
<dbReference type="PANTHER" id="PTHR47331">
    <property type="entry name" value="PHD-TYPE DOMAIN-CONTAINING PROTEIN"/>
    <property type="match status" value="1"/>
</dbReference>
<organism evidence="3">
    <name type="scientific">Diabrotica virgifera virgifera</name>
    <name type="common">western corn rootworm</name>
    <dbReference type="NCBI Taxonomy" id="50390"/>
    <lineage>
        <taxon>Eukaryota</taxon>
        <taxon>Metazoa</taxon>
        <taxon>Ecdysozoa</taxon>
        <taxon>Arthropoda</taxon>
        <taxon>Hexapoda</taxon>
        <taxon>Insecta</taxon>
        <taxon>Pterygota</taxon>
        <taxon>Neoptera</taxon>
        <taxon>Endopterygota</taxon>
        <taxon>Coleoptera</taxon>
        <taxon>Polyphaga</taxon>
        <taxon>Cucujiformia</taxon>
        <taxon>Chrysomeloidea</taxon>
        <taxon>Chrysomelidae</taxon>
        <taxon>Galerucinae</taxon>
        <taxon>Diabroticina</taxon>
        <taxon>Diabroticites</taxon>
        <taxon>Diabrotica</taxon>
    </lineage>
</organism>
<evidence type="ECO:0000256" key="1">
    <source>
        <dbReference type="SAM" id="Coils"/>
    </source>
</evidence>
<gene>
    <name evidence="3" type="primary">LOC114339493</name>
</gene>
<dbReference type="GO" id="GO:0003676">
    <property type="term" value="F:nucleic acid binding"/>
    <property type="evidence" value="ECO:0007669"/>
    <property type="project" value="InterPro"/>
</dbReference>
<proteinExistence type="predicted"/>